<feature type="compositionally biased region" description="Basic and acidic residues" evidence="5">
    <location>
        <begin position="151"/>
        <end position="160"/>
    </location>
</feature>
<dbReference type="SUPFAM" id="SSF90229">
    <property type="entry name" value="CCCH zinc finger"/>
    <property type="match status" value="2"/>
</dbReference>
<dbReference type="EMBL" id="HBGE01080481">
    <property type="protein sequence ID" value="CAD9171254.1"/>
    <property type="molecule type" value="Transcribed_RNA"/>
</dbReference>
<feature type="region of interest" description="Disordered" evidence="5">
    <location>
        <begin position="198"/>
        <end position="218"/>
    </location>
</feature>
<organism evidence="7">
    <name type="scientific">Alexandrium catenella</name>
    <name type="common">Red tide dinoflagellate</name>
    <name type="synonym">Gonyaulax catenella</name>
    <dbReference type="NCBI Taxonomy" id="2925"/>
    <lineage>
        <taxon>Eukaryota</taxon>
        <taxon>Sar</taxon>
        <taxon>Alveolata</taxon>
        <taxon>Dinophyceae</taxon>
        <taxon>Gonyaulacales</taxon>
        <taxon>Pyrocystaceae</taxon>
        <taxon>Alexandrium</taxon>
    </lineage>
</organism>
<evidence type="ECO:0000313" key="7">
    <source>
        <dbReference type="EMBL" id="CAD9171254.1"/>
    </source>
</evidence>
<feature type="compositionally biased region" description="Polar residues" evidence="5">
    <location>
        <begin position="121"/>
        <end position="140"/>
    </location>
</feature>
<gene>
    <name evidence="7" type="ORF">ACAT0790_LOCUS48023</name>
</gene>
<keyword evidence="2 4" id="KW-0863">Zinc-finger</keyword>
<evidence type="ECO:0000256" key="2">
    <source>
        <dbReference type="ARBA" id="ARBA00022771"/>
    </source>
</evidence>
<evidence type="ECO:0000256" key="1">
    <source>
        <dbReference type="ARBA" id="ARBA00022723"/>
    </source>
</evidence>
<dbReference type="SMART" id="SM00356">
    <property type="entry name" value="ZnF_C3H1"/>
    <property type="match status" value="2"/>
</dbReference>
<feature type="zinc finger region" description="C3H1-type" evidence="4">
    <location>
        <begin position="1"/>
        <end position="23"/>
    </location>
</feature>
<dbReference type="GO" id="GO:0008270">
    <property type="term" value="F:zinc ion binding"/>
    <property type="evidence" value="ECO:0007669"/>
    <property type="project" value="UniProtKB-KW"/>
</dbReference>
<feature type="domain" description="C3H1-type" evidence="6">
    <location>
        <begin position="31"/>
        <end position="59"/>
    </location>
</feature>
<keyword evidence="1 4" id="KW-0479">Metal-binding</keyword>
<dbReference type="Gene3D" id="3.30.1370.210">
    <property type="match status" value="1"/>
</dbReference>
<dbReference type="Pfam" id="PF00642">
    <property type="entry name" value="zf-CCCH"/>
    <property type="match status" value="1"/>
</dbReference>
<protein>
    <recommendedName>
        <fullName evidence="6">C3H1-type domain-containing protein</fullName>
    </recommendedName>
</protein>
<dbReference type="InterPro" id="IPR000571">
    <property type="entry name" value="Znf_CCCH"/>
</dbReference>
<feature type="region of interest" description="Disordered" evidence="5">
    <location>
        <begin position="65"/>
        <end position="168"/>
    </location>
</feature>
<dbReference type="InterPro" id="IPR036855">
    <property type="entry name" value="Znf_CCCH_sf"/>
</dbReference>
<evidence type="ECO:0000256" key="5">
    <source>
        <dbReference type="SAM" id="MobiDB-lite"/>
    </source>
</evidence>
<accession>A0A7S1RNJ8</accession>
<keyword evidence="3 4" id="KW-0862">Zinc</keyword>
<reference evidence="7" key="1">
    <citation type="submission" date="2021-01" db="EMBL/GenBank/DDBJ databases">
        <authorList>
            <person name="Corre E."/>
            <person name="Pelletier E."/>
            <person name="Niang G."/>
            <person name="Scheremetjew M."/>
            <person name="Finn R."/>
            <person name="Kale V."/>
            <person name="Holt S."/>
            <person name="Cochrane G."/>
            <person name="Meng A."/>
            <person name="Brown T."/>
            <person name="Cohen L."/>
        </authorList>
    </citation>
    <scope>NUCLEOTIDE SEQUENCE</scope>
    <source>
        <strain evidence="7">OF101</strain>
    </source>
</reference>
<name>A0A7S1RNJ8_ALECA</name>
<evidence type="ECO:0000256" key="4">
    <source>
        <dbReference type="PROSITE-ProRule" id="PRU00723"/>
    </source>
</evidence>
<proteinExistence type="predicted"/>
<feature type="zinc finger region" description="C3H1-type" evidence="4">
    <location>
        <begin position="31"/>
        <end position="59"/>
    </location>
</feature>
<evidence type="ECO:0000256" key="3">
    <source>
        <dbReference type="ARBA" id="ARBA00022833"/>
    </source>
</evidence>
<dbReference type="PROSITE" id="PS50103">
    <property type="entry name" value="ZF_C3H1"/>
    <property type="match status" value="2"/>
</dbReference>
<feature type="domain" description="C3H1-type" evidence="6">
    <location>
        <begin position="1"/>
        <end position="23"/>
    </location>
</feature>
<sequence>MCKFYAMGNCTRSSNCTFAHTRAELKQTPDFRCTKLCPELVSTGRCGRGEACDFAHDRRELRSRYGPAVRSTRSEDQGLADASGSLGSNADDDSDLPGLSFTRRSTEDGVDWPGADLSRFGTLSSDQGSVHTDAGSQSADRPSEVAAPEEQPERQGDKLDGSLSSTSPADVTKHAELLRLARAHGLAVTVSHTFLEFGAHRPPSSASHRRGQSADGRF</sequence>
<dbReference type="AlphaFoldDB" id="A0A7S1RNJ8"/>
<evidence type="ECO:0000259" key="6">
    <source>
        <dbReference type="PROSITE" id="PS50103"/>
    </source>
</evidence>